<evidence type="ECO:0000259" key="1">
    <source>
        <dbReference type="SMART" id="SM01126"/>
    </source>
</evidence>
<organism evidence="2 3">
    <name type="scientific">Geomonas anaerohicana</name>
    <dbReference type="NCBI Taxonomy" id="2798583"/>
    <lineage>
        <taxon>Bacteria</taxon>
        <taxon>Pseudomonadati</taxon>
        <taxon>Thermodesulfobacteriota</taxon>
        <taxon>Desulfuromonadia</taxon>
        <taxon>Geobacterales</taxon>
        <taxon>Geobacteraceae</taxon>
        <taxon>Geomonas</taxon>
    </lineage>
</organism>
<comment type="caution">
    <text evidence="2">The sequence shown here is derived from an EMBL/GenBank/DDBJ whole genome shotgun (WGS) entry which is preliminary data.</text>
</comment>
<dbReference type="Proteomes" id="UP000614714">
    <property type="component" value="Unassembled WGS sequence"/>
</dbReference>
<reference evidence="2 3" key="1">
    <citation type="submission" date="2020-12" db="EMBL/GenBank/DDBJ databases">
        <title>Geomonas sp. Red421, isolated from paddy soil.</title>
        <authorList>
            <person name="Xu Z."/>
            <person name="Zhang Z."/>
            <person name="Masuda Y."/>
            <person name="Itoh H."/>
            <person name="Senoo K."/>
        </authorList>
    </citation>
    <scope>NUCLEOTIDE SEQUENCE [LARGE SCALE GENOMIC DNA]</scope>
    <source>
        <strain evidence="2 3">Red421</strain>
    </source>
</reference>
<feature type="domain" description="ISXO2-like transposase" evidence="1">
    <location>
        <begin position="137"/>
        <end position="283"/>
    </location>
</feature>
<dbReference type="EMBL" id="JAEMHL010000028">
    <property type="protein sequence ID" value="MBJ6752838.1"/>
    <property type="molecule type" value="Genomic_DNA"/>
</dbReference>
<evidence type="ECO:0000313" key="2">
    <source>
        <dbReference type="EMBL" id="MBJ6752838.1"/>
    </source>
</evidence>
<evidence type="ECO:0000313" key="3">
    <source>
        <dbReference type="Proteomes" id="UP000614714"/>
    </source>
</evidence>
<name>A0ABS0YKP0_9BACT</name>
<accession>A0ABS0YKP0</accession>
<protein>
    <submittedName>
        <fullName evidence="2">IS1595 family transposase</fullName>
    </submittedName>
</protein>
<dbReference type="InterPro" id="IPR024442">
    <property type="entry name" value="Transposase_Zn_ribbon"/>
</dbReference>
<proteinExistence type="predicted"/>
<sequence length="315" mass="35696">MAQNRIQFQKGLSLPDFLRDFGTEEQCVTALQQMRWPNGFACLTCGSSRYSVVWHSKVKTFQCKSCHSQTTVTSGTIFHSSKLPLTIWFQGMYFLTQTKNNVSALELTRLLGICYRTAWRMKHKLMQVMCEREAATVLSGRVEVDDAYLGGRHEGKGGRGSENKIPFIAAVETNSQGHPKRAVFSPVKALNFAEIATWASTSLSESSTVITDGLSSFRAVVASGRTHSFEVVGKERKSTAMGCFYWVNTVLSNVKTSIEGTYHSFDFSKYIKRYLAEIQYRFNRRFDLKSMFSRLLFASVRTGKRTEPWLRLAED</sequence>
<dbReference type="Pfam" id="PF12760">
    <property type="entry name" value="Zn_ribbon_IS1595"/>
    <property type="match status" value="1"/>
</dbReference>
<gene>
    <name evidence="2" type="ORF">JFN91_21700</name>
</gene>
<dbReference type="Pfam" id="PF12762">
    <property type="entry name" value="DDE_Tnp_IS1595"/>
    <property type="match status" value="1"/>
</dbReference>
<keyword evidence="3" id="KW-1185">Reference proteome</keyword>
<dbReference type="SMART" id="SM01126">
    <property type="entry name" value="DDE_Tnp_IS1595"/>
    <property type="match status" value="1"/>
</dbReference>
<dbReference type="InterPro" id="IPR024445">
    <property type="entry name" value="Tnp_ISXO2-like"/>
</dbReference>
<dbReference type="RefSeq" id="WP_199391227.1">
    <property type="nucleotide sequence ID" value="NZ_JAEMHL010000028.1"/>
</dbReference>
<dbReference type="NCBIfam" id="NF033547">
    <property type="entry name" value="transpos_IS1595"/>
    <property type="match status" value="1"/>
</dbReference>